<evidence type="ECO:0000313" key="4">
    <source>
        <dbReference type="Proteomes" id="UP000015354"/>
    </source>
</evidence>
<organism evidence="2 4">
    <name type="scientific">Strigomonas culicis</name>
    <dbReference type="NCBI Taxonomy" id="28005"/>
    <lineage>
        <taxon>Eukaryota</taxon>
        <taxon>Discoba</taxon>
        <taxon>Euglenozoa</taxon>
        <taxon>Kinetoplastea</taxon>
        <taxon>Metakinetoplastina</taxon>
        <taxon>Trypanosomatida</taxon>
        <taxon>Trypanosomatidae</taxon>
        <taxon>Strigomonadinae</taxon>
        <taxon>Strigomonas</taxon>
    </lineage>
</organism>
<sequence length="155" mass="18381">MPKKKQEITGKPTHYNLHTMEYDWKHLPDGHLEFEVPEQRRLSRPVSISRENEQVHIQKNMNQEAEPVFREPAPLQVKMQDRNDYNEIFDNSPAQGNPYPNARNNEYFSGPLGKNRGEETPPPEAPPTYFIIWSHEDIKRVNQINYVEARHSYYH</sequence>
<dbReference type="OrthoDB" id="272612at2759"/>
<reference evidence="2 4" key="1">
    <citation type="journal article" date="2013" name="PLoS ONE">
        <title>Predicting the Proteins of Angomonas deanei, Strigomonas culicis and Their Respective Endosymbionts Reveals New Aspects of the Trypanosomatidae Family.</title>
        <authorList>
            <person name="Motta M.C."/>
            <person name="Martins A.C."/>
            <person name="de Souza S.S."/>
            <person name="Catta-Preta C.M."/>
            <person name="Silva R."/>
            <person name="Klein C.C."/>
            <person name="de Almeida L.G."/>
            <person name="de Lima Cunha O."/>
            <person name="Ciapina L.P."/>
            <person name="Brocchi M."/>
            <person name="Colabardini A.C."/>
            <person name="de Araujo Lima B."/>
            <person name="Machado C.R."/>
            <person name="de Almeida Soares C.M."/>
            <person name="Probst C.M."/>
            <person name="de Menezes C.B."/>
            <person name="Thompson C.E."/>
            <person name="Bartholomeu D.C."/>
            <person name="Gradia D.F."/>
            <person name="Pavoni D.P."/>
            <person name="Grisard E.C."/>
            <person name="Fantinatti-Garboggini F."/>
            <person name="Marchini F.K."/>
            <person name="Rodrigues-Luiz G.F."/>
            <person name="Wagner G."/>
            <person name="Goldman G.H."/>
            <person name="Fietto J.L."/>
            <person name="Elias M.C."/>
            <person name="Goldman M.H."/>
            <person name="Sagot M.F."/>
            <person name="Pereira M."/>
            <person name="Stoco P.H."/>
            <person name="de Mendonca-Neto R.P."/>
            <person name="Teixeira S.M."/>
            <person name="Maciel T.E."/>
            <person name="de Oliveira Mendes T.A."/>
            <person name="Urmenyi T.P."/>
            <person name="de Souza W."/>
            <person name="Schenkman S."/>
            <person name="de Vasconcelos A.T."/>
        </authorList>
    </citation>
    <scope>NUCLEOTIDE SEQUENCE [LARGE SCALE GENOMIC DNA]</scope>
</reference>
<dbReference type="Proteomes" id="UP000015354">
    <property type="component" value="Unassembled WGS sequence"/>
</dbReference>
<name>S9VHV8_9TRYP</name>
<dbReference type="AlphaFoldDB" id="S9VHV8"/>
<feature type="region of interest" description="Disordered" evidence="1">
    <location>
        <begin position="86"/>
        <end position="124"/>
    </location>
</feature>
<comment type="caution">
    <text evidence="2">The sequence shown here is derived from an EMBL/GenBank/DDBJ whole genome shotgun (WGS) entry which is preliminary data.</text>
</comment>
<evidence type="ECO:0000313" key="2">
    <source>
        <dbReference type="EMBL" id="EPY26671.1"/>
    </source>
</evidence>
<accession>S9VHV8</accession>
<reference evidence="2" key="2">
    <citation type="submission" date="2013-03" db="EMBL/GenBank/DDBJ databases">
        <authorList>
            <person name="Motta M.C.M."/>
            <person name="Martins A.C.A."/>
            <person name="Preta C.M.C.C."/>
            <person name="Silva R."/>
            <person name="de Souza S.S."/>
            <person name="Klein C.C."/>
            <person name="de Almeida L.G.P."/>
            <person name="Cunha O.L."/>
            <person name="Colabardini A.C."/>
            <person name="Lima B.A."/>
            <person name="Machado C.R."/>
            <person name="Soares C.M.A."/>
            <person name="de Menezes C.B.A."/>
            <person name="Bartolomeu D.C."/>
            <person name="Grisard E.C."/>
            <person name="Fantinatti-Garboggini F."/>
            <person name="Rodrigues-Luiz G.F."/>
            <person name="Wagner G."/>
            <person name="Goldman G.H."/>
            <person name="Fietto J.L.R."/>
            <person name="Ciapina L.P."/>
            <person name="Brocchi M."/>
            <person name="Elias M.C."/>
            <person name="Goldman M.H.S."/>
            <person name="Sagot M.-F."/>
            <person name="Pereira M."/>
            <person name="Stoco P.H."/>
            <person name="Teixeira S.M.R."/>
            <person name="de Mendonca-Neto R.P."/>
            <person name="Maciel T.E.F."/>
            <person name="Mendes T.A.O."/>
            <person name="Urmenyi T.P."/>
            <person name="Teixeira M.M.G."/>
            <person name="de Camargo E.F.P."/>
            <person name="de Sousa W."/>
            <person name="Schenkman S."/>
            <person name="de Vasconcelos A.T.R."/>
        </authorList>
    </citation>
    <scope>NUCLEOTIDE SEQUENCE</scope>
</reference>
<dbReference type="EMBL" id="ATMH01006138">
    <property type="protein sequence ID" value="EPY26671.1"/>
    <property type="molecule type" value="Genomic_DNA"/>
</dbReference>
<evidence type="ECO:0000313" key="3">
    <source>
        <dbReference type="EMBL" id="EPY27841.1"/>
    </source>
</evidence>
<keyword evidence="4" id="KW-1185">Reference proteome</keyword>
<gene>
    <name evidence="3" type="ORF">STCU_05497</name>
    <name evidence="2" type="ORF">STCU_06138</name>
</gene>
<evidence type="ECO:0000256" key="1">
    <source>
        <dbReference type="SAM" id="MobiDB-lite"/>
    </source>
</evidence>
<dbReference type="EMBL" id="ATMH01005497">
    <property type="protein sequence ID" value="EPY27841.1"/>
    <property type="molecule type" value="Genomic_DNA"/>
</dbReference>
<protein>
    <submittedName>
        <fullName evidence="2">Uncharacterized protein</fullName>
    </submittedName>
</protein>
<proteinExistence type="predicted"/>